<keyword evidence="2" id="KW-1185">Reference proteome</keyword>
<dbReference type="PANTHER" id="PTHR34801:SF6">
    <property type="entry name" value="SLL1620 PROTEIN"/>
    <property type="match status" value="1"/>
</dbReference>
<dbReference type="STRING" id="1385513.N780_05350"/>
<dbReference type="AlphaFoldDB" id="A0A0A2UV58"/>
<protein>
    <recommendedName>
        <fullName evidence="3">DUF1499 domain-containing protein</fullName>
    </recommendedName>
</protein>
<sequence>MLSNSKLGVQDGKLAACPSSPNCVSTQAEDASKKMEPLPFKQTREETKAKLKTILEEYGRVSIEEEREDYIHATFKTKILRFTDDVEFYLDESAKVVHFRSASRIGYSDLGKNRSRMEEIRELYNQ</sequence>
<dbReference type="EMBL" id="AVBG01000013">
    <property type="protein sequence ID" value="KGP90341.1"/>
    <property type="molecule type" value="Genomic_DNA"/>
</dbReference>
<comment type="caution">
    <text evidence="1">The sequence shown here is derived from an EMBL/GenBank/DDBJ whole genome shotgun (WGS) entry which is preliminary data.</text>
</comment>
<name>A0A0A2UV58_9BACI</name>
<proteinExistence type="predicted"/>
<evidence type="ECO:0000313" key="1">
    <source>
        <dbReference type="EMBL" id="KGP90341.1"/>
    </source>
</evidence>
<dbReference type="PANTHER" id="PTHR34801">
    <property type="entry name" value="EXPRESSED PROTEIN"/>
    <property type="match status" value="1"/>
</dbReference>
<dbReference type="eggNOG" id="COG4446">
    <property type="taxonomic scope" value="Bacteria"/>
</dbReference>
<dbReference type="InterPro" id="IPR010865">
    <property type="entry name" value="DUF1499"/>
</dbReference>
<accession>A0A0A2UV58</accession>
<dbReference type="OrthoDB" id="9793534at2"/>
<dbReference type="PIRSF" id="PIRSF026426">
    <property type="entry name" value="DUF1499"/>
    <property type="match status" value="1"/>
</dbReference>
<evidence type="ECO:0000313" key="2">
    <source>
        <dbReference type="Proteomes" id="UP000030153"/>
    </source>
</evidence>
<dbReference type="Proteomes" id="UP000030153">
    <property type="component" value="Unassembled WGS sequence"/>
</dbReference>
<dbReference type="Pfam" id="PF07386">
    <property type="entry name" value="DUF1499"/>
    <property type="match status" value="1"/>
</dbReference>
<organism evidence="1 2">
    <name type="scientific">Pontibacillus chungwhensis BH030062</name>
    <dbReference type="NCBI Taxonomy" id="1385513"/>
    <lineage>
        <taxon>Bacteria</taxon>
        <taxon>Bacillati</taxon>
        <taxon>Bacillota</taxon>
        <taxon>Bacilli</taxon>
        <taxon>Bacillales</taxon>
        <taxon>Bacillaceae</taxon>
        <taxon>Pontibacillus</taxon>
    </lineage>
</organism>
<reference evidence="1 2" key="1">
    <citation type="submission" date="2013-08" db="EMBL/GenBank/DDBJ databases">
        <title>Genome of Pontibacillus chungwhensis.</title>
        <authorList>
            <person name="Wang Q."/>
            <person name="Wang G."/>
        </authorList>
    </citation>
    <scope>NUCLEOTIDE SEQUENCE [LARGE SCALE GENOMIC DNA]</scope>
    <source>
        <strain evidence="1 2">BH030062</strain>
    </source>
</reference>
<evidence type="ECO:0008006" key="3">
    <source>
        <dbReference type="Google" id="ProtNLM"/>
    </source>
</evidence>
<gene>
    <name evidence="1" type="ORF">N780_05350</name>
</gene>